<dbReference type="Proteomes" id="UP000054985">
    <property type="component" value="Unassembled WGS sequence"/>
</dbReference>
<evidence type="ECO:0000256" key="1">
    <source>
        <dbReference type="SAM" id="Phobius"/>
    </source>
</evidence>
<keyword evidence="1" id="KW-1133">Transmembrane helix</keyword>
<dbReference type="AlphaFoldDB" id="A0A378K1U0"/>
<keyword evidence="1" id="KW-0812">Transmembrane</keyword>
<proteinExistence type="predicted"/>
<evidence type="ECO:0000313" key="5">
    <source>
        <dbReference type="Proteomes" id="UP000254040"/>
    </source>
</evidence>
<dbReference type="Proteomes" id="UP000254040">
    <property type="component" value="Unassembled WGS sequence"/>
</dbReference>
<reference evidence="2 4" key="1">
    <citation type="submission" date="2015-11" db="EMBL/GenBank/DDBJ databases">
        <title>Genomic analysis of 38 Legionella species identifies large and diverse effector repertoires.</title>
        <authorList>
            <person name="Burstein D."/>
            <person name="Amaro F."/>
            <person name="Zusman T."/>
            <person name="Lifshitz Z."/>
            <person name="Cohen O."/>
            <person name="Gilbert J.A."/>
            <person name="Pupko T."/>
            <person name="Shuman H.A."/>
            <person name="Segal G."/>
        </authorList>
    </citation>
    <scope>NUCLEOTIDE SEQUENCE [LARGE SCALE GENOMIC DNA]</scope>
    <source>
        <strain evidence="2 4">ATCC 43877</strain>
    </source>
</reference>
<reference evidence="3 5" key="2">
    <citation type="submission" date="2018-06" db="EMBL/GenBank/DDBJ databases">
        <authorList>
            <consortium name="Pathogen Informatics"/>
            <person name="Doyle S."/>
        </authorList>
    </citation>
    <scope>NUCLEOTIDE SEQUENCE [LARGE SCALE GENOMIC DNA]</scope>
    <source>
        <strain evidence="3 5">NCTC12239</strain>
    </source>
</reference>
<dbReference type="RefSeq" id="WP_028384899.1">
    <property type="nucleotide sequence ID" value="NZ_CAAAJG010000032.1"/>
</dbReference>
<dbReference type="STRING" id="39962.Lmor_2764"/>
<dbReference type="EMBL" id="LNYN01000041">
    <property type="protein sequence ID" value="KTD31157.1"/>
    <property type="molecule type" value="Genomic_DNA"/>
</dbReference>
<dbReference type="EMBL" id="UGOG01000001">
    <property type="protein sequence ID" value="STX63219.1"/>
    <property type="molecule type" value="Genomic_DNA"/>
</dbReference>
<organism evidence="3 5">
    <name type="scientific">Legionella moravica</name>
    <dbReference type="NCBI Taxonomy" id="39962"/>
    <lineage>
        <taxon>Bacteria</taxon>
        <taxon>Pseudomonadati</taxon>
        <taxon>Pseudomonadota</taxon>
        <taxon>Gammaproteobacteria</taxon>
        <taxon>Legionellales</taxon>
        <taxon>Legionellaceae</taxon>
        <taxon>Legionella</taxon>
    </lineage>
</organism>
<feature type="transmembrane region" description="Helical" evidence="1">
    <location>
        <begin position="247"/>
        <end position="266"/>
    </location>
</feature>
<evidence type="ECO:0000313" key="4">
    <source>
        <dbReference type="Proteomes" id="UP000054985"/>
    </source>
</evidence>
<sequence length="337" mass="38070">MLSKIFKNRIFLYFGEHGPELDYIVGTTITDLTNLKNSASNTQLSPATITKIIVGWNYLDAIFNFMFATSLFADTTDYRYRYNVVKGIINVFEGIELFVFSYNPPLNSALNLEGGIALAGTAFALGMVADVVCASLDFHKIYRESCFPTWLEEQLKAYQYAVAHGFDTKELIKKIRTRCKAHINGNPFVANVISNVLKNQLLTDPENPLSIIDLTHNLDSVETKHKIKDQWMQEQLEEAYKRNRTFLGVKITSMIGMILLAVSGFLENASDNKDSYPILLTFGLALTTFVGCYYSLVNAERLVNQASTMYHRFFPVSKNETNVVELEEIRSELAIQG</sequence>
<evidence type="ECO:0000313" key="3">
    <source>
        <dbReference type="EMBL" id="STX63219.1"/>
    </source>
</evidence>
<dbReference type="OrthoDB" id="9894833at2"/>
<accession>A0A378K1U0</accession>
<keyword evidence="1" id="KW-0472">Membrane</keyword>
<feature type="transmembrane region" description="Helical" evidence="1">
    <location>
        <begin position="278"/>
        <end position="297"/>
    </location>
</feature>
<protein>
    <submittedName>
        <fullName evidence="3">Uncharacterized protein</fullName>
    </submittedName>
</protein>
<gene>
    <name evidence="2" type="ORF">Lmor_2764</name>
    <name evidence="3" type="ORF">NCTC12239_02162</name>
</gene>
<keyword evidence="4" id="KW-1185">Reference proteome</keyword>
<evidence type="ECO:0000313" key="2">
    <source>
        <dbReference type="EMBL" id="KTD31157.1"/>
    </source>
</evidence>
<name>A0A378K1U0_9GAMM</name>